<comment type="caution">
    <text evidence="2">The sequence shown here is derived from an EMBL/GenBank/DDBJ whole genome shotgun (WGS) entry which is preliminary data.</text>
</comment>
<feature type="compositionally biased region" description="Low complexity" evidence="1">
    <location>
        <begin position="33"/>
        <end position="52"/>
    </location>
</feature>
<reference evidence="2 3" key="1">
    <citation type="submission" date="2022-11" db="EMBL/GenBank/DDBJ databases">
        <title>Whole genome sequence of Eschrichtius robustus ER-17-0199.</title>
        <authorList>
            <person name="Bruniche-Olsen A."/>
            <person name="Black A.N."/>
            <person name="Fields C.J."/>
            <person name="Walden K."/>
            <person name="Dewoody J.A."/>
        </authorList>
    </citation>
    <scope>NUCLEOTIDE SEQUENCE [LARGE SCALE GENOMIC DNA]</scope>
    <source>
        <strain evidence="2">ER-17-0199</strain>
        <tissue evidence="2">Blubber</tissue>
    </source>
</reference>
<evidence type="ECO:0000313" key="3">
    <source>
        <dbReference type="Proteomes" id="UP001159641"/>
    </source>
</evidence>
<feature type="compositionally biased region" description="Low complexity" evidence="1">
    <location>
        <begin position="199"/>
        <end position="221"/>
    </location>
</feature>
<feature type="compositionally biased region" description="Low complexity" evidence="1">
    <location>
        <begin position="116"/>
        <end position="154"/>
    </location>
</feature>
<feature type="compositionally biased region" description="Basic and acidic residues" evidence="1">
    <location>
        <begin position="53"/>
        <end position="63"/>
    </location>
</feature>
<gene>
    <name evidence="2" type="ORF">J1605_002111</name>
</gene>
<evidence type="ECO:0000313" key="2">
    <source>
        <dbReference type="EMBL" id="KAJ8796514.1"/>
    </source>
</evidence>
<dbReference type="Proteomes" id="UP001159641">
    <property type="component" value="Unassembled WGS sequence"/>
</dbReference>
<dbReference type="AlphaFoldDB" id="A0AB34HYU0"/>
<feature type="compositionally biased region" description="Low complexity" evidence="1">
    <location>
        <begin position="76"/>
        <end position="87"/>
    </location>
</feature>
<evidence type="ECO:0000256" key="1">
    <source>
        <dbReference type="SAM" id="MobiDB-lite"/>
    </source>
</evidence>
<sequence>MNDLGSAPFLSGPPHRARTGFPVAARSQPWPFAALRGPGSSSARAGLAAEGAARGRERAREGGRGLGLRAGGRGRSGVPRPGSLAEGEAGRRRRRRRREGVEGGAAGGSAPRLFLPSARNSSRPRPAPSATPGSRTSSPPRPRPAFARATPTAGRRPRFSRLQRRENEPGGGGGGAAQGHHSGGDRGRPRHHVERPHSSSRGPGRSAACLSPLASPALRVASRPEEEEEVEEEVEEEEEEEEAAPPSPRRASSPLSALAVDQFGEMCDLIEPQPPEKIGKMKKLRRTLSDSFSRIALKKDDTTFDEVG</sequence>
<keyword evidence="3" id="KW-1185">Reference proteome</keyword>
<feature type="region of interest" description="Disordered" evidence="1">
    <location>
        <begin position="1"/>
        <end position="254"/>
    </location>
</feature>
<dbReference type="EMBL" id="JAIQCJ010000358">
    <property type="protein sequence ID" value="KAJ8796514.1"/>
    <property type="molecule type" value="Genomic_DNA"/>
</dbReference>
<feature type="compositionally biased region" description="Gly residues" evidence="1">
    <location>
        <begin position="64"/>
        <end position="75"/>
    </location>
</feature>
<protein>
    <submittedName>
        <fullName evidence="2">Uncharacterized protein</fullName>
    </submittedName>
</protein>
<accession>A0AB34HYU0</accession>
<feature type="compositionally biased region" description="Acidic residues" evidence="1">
    <location>
        <begin position="225"/>
        <end position="243"/>
    </location>
</feature>
<proteinExistence type="predicted"/>
<name>A0AB34HYU0_ESCRO</name>
<organism evidence="2 3">
    <name type="scientific">Eschrichtius robustus</name>
    <name type="common">California gray whale</name>
    <name type="synonym">Eschrichtius gibbosus</name>
    <dbReference type="NCBI Taxonomy" id="9764"/>
    <lineage>
        <taxon>Eukaryota</taxon>
        <taxon>Metazoa</taxon>
        <taxon>Chordata</taxon>
        <taxon>Craniata</taxon>
        <taxon>Vertebrata</taxon>
        <taxon>Euteleostomi</taxon>
        <taxon>Mammalia</taxon>
        <taxon>Eutheria</taxon>
        <taxon>Laurasiatheria</taxon>
        <taxon>Artiodactyla</taxon>
        <taxon>Whippomorpha</taxon>
        <taxon>Cetacea</taxon>
        <taxon>Mysticeti</taxon>
        <taxon>Eschrichtiidae</taxon>
        <taxon>Eschrichtius</taxon>
    </lineage>
</organism>